<dbReference type="PANTHER" id="PTHR17985">
    <property type="entry name" value="SER/THR-RICH PROTEIN T10 IN DGCR REGION"/>
    <property type="match status" value="1"/>
</dbReference>
<name>A0A139HJB5_9PEZI</name>
<keyword evidence="2" id="KW-1185">Reference proteome</keyword>
<reference evidence="1 2" key="1">
    <citation type="submission" date="2015-07" db="EMBL/GenBank/DDBJ databases">
        <title>Comparative genomics of the Sigatoka disease complex on banana suggests a link between parallel evolutionary changes in Pseudocercospora fijiensis and Pseudocercospora eumusae and increased virulence on the banana host.</title>
        <authorList>
            <person name="Chang T.-C."/>
            <person name="Salvucci A."/>
            <person name="Crous P.W."/>
            <person name="Stergiopoulos I."/>
        </authorList>
    </citation>
    <scope>NUCLEOTIDE SEQUENCE [LARGE SCALE GENOMIC DNA]</scope>
    <source>
        <strain evidence="1 2">CBS 114824</strain>
    </source>
</reference>
<dbReference type="GO" id="GO:0005794">
    <property type="term" value="C:Golgi apparatus"/>
    <property type="evidence" value="ECO:0007669"/>
    <property type="project" value="TreeGrafter"/>
</dbReference>
<organism evidence="1 2">
    <name type="scientific">Pseudocercospora eumusae</name>
    <dbReference type="NCBI Taxonomy" id="321146"/>
    <lineage>
        <taxon>Eukaryota</taxon>
        <taxon>Fungi</taxon>
        <taxon>Dikarya</taxon>
        <taxon>Ascomycota</taxon>
        <taxon>Pezizomycotina</taxon>
        <taxon>Dothideomycetes</taxon>
        <taxon>Dothideomycetidae</taxon>
        <taxon>Mycosphaerellales</taxon>
        <taxon>Mycosphaerellaceae</taxon>
        <taxon>Pseudocercospora</taxon>
    </lineage>
</organism>
<sequence length="334" mass="37884">MCISVLSTSHPDYPFILISNRDEYISRPTLRANWWDPPNQQVLGGRDTQRAERGTWLGITKQGRIAVLTNFREEGVEVNKDKSRGAITNSYLCIPPESKETEEDYVRRLLNETGIHDVGGFTLIFGKLRSPRDQQRVTPGLAIVSNRTSSAESLTRIATTPNETHGLSNSHYGDRTWPKVVHGEELLSKTIQTSTQTHQPQSELIESLFRILSIDTLPKRHHTEDWDAYVRHMRDSILISPAKGELAKRMANYVPASTSSLEKEASARTDTPDHAQLPVSETAYGTSKQTVILVDTKGKVTFVERTLFDQDGRLVKEHERDLRYEFEIEGWEDV</sequence>
<evidence type="ECO:0008006" key="3">
    <source>
        <dbReference type="Google" id="ProtNLM"/>
    </source>
</evidence>
<dbReference type="InterPro" id="IPR008551">
    <property type="entry name" value="TANGO2"/>
</dbReference>
<dbReference type="GO" id="GO:0007030">
    <property type="term" value="P:Golgi organization"/>
    <property type="evidence" value="ECO:0007669"/>
    <property type="project" value="TreeGrafter"/>
</dbReference>
<protein>
    <recommendedName>
        <fullName evidence="3">DUF833-domain-containing protein</fullName>
    </recommendedName>
</protein>
<dbReference type="EMBL" id="LFZN01000042">
    <property type="protein sequence ID" value="KXT02449.1"/>
    <property type="molecule type" value="Genomic_DNA"/>
</dbReference>
<evidence type="ECO:0000313" key="1">
    <source>
        <dbReference type="EMBL" id="KXT02449.1"/>
    </source>
</evidence>
<proteinExistence type="predicted"/>
<dbReference type="AlphaFoldDB" id="A0A139HJB5"/>
<comment type="caution">
    <text evidence="1">The sequence shown here is derived from an EMBL/GenBank/DDBJ whole genome shotgun (WGS) entry which is preliminary data.</text>
</comment>
<accession>A0A139HJB5</accession>
<dbReference type="Pfam" id="PF05742">
    <property type="entry name" value="TANGO2"/>
    <property type="match status" value="1"/>
</dbReference>
<dbReference type="GO" id="GO:0009306">
    <property type="term" value="P:protein secretion"/>
    <property type="evidence" value="ECO:0007669"/>
    <property type="project" value="TreeGrafter"/>
</dbReference>
<dbReference type="OrthoDB" id="434647at2759"/>
<evidence type="ECO:0000313" key="2">
    <source>
        <dbReference type="Proteomes" id="UP000070133"/>
    </source>
</evidence>
<dbReference type="Proteomes" id="UP000070133">
    <property type="component" value="Unassembled WGS sequence"/>
</dbReference>
<dbReference type="PANTHER" id="PTHR17985:SF8">
    <property type="entry name" value="TRANSPORT AND GOLGI ORGANIZATION PROTEIN 2 HOMOLOG"/>
    <property type="match status" value="1"/>
</dbReference>
<gene>
    <name evidence="1" type="ORF">AC578_7851</name>
</gene>